<dbReference type="InterPro" id="IPR051553">
    <property type="entry name" value="Ran_GTPase-activating"/>
</dbReference>
<feature type="repeat" description="RCC1" evidence="1">
    <location>
        <begin position="206"/>
        <end position="259"/>
    </location>
</feature>
<organism evidence="2 3">
    <name type="scientific">Bionectria ochroleuca</name>
    <name type="common">Gliocladium roseum</name>
    <dbReference type="NCBI Taxonomy" id="29856"/>
    <lineage>
        <taxon>Eukaryota</taxon>
        <taxon>Fungi</taxon>
        <taxon>Dikarya</taxon>
        <taxon>Ascomycota</taxon>
        <taxon>Pezizomycotina</taxon>
        <taxon>Sordariomycetes</taxon>
        <taxon>Hypocreomycetidae</taxon>
        <taxon>Hypocreales</taxon>
        <taxon>Bionectriaceae</taxon>
        <taxon>Clonostachys</taxon>
    </lineage>
</organism>
<keyword evidence="3" id="KW-1185">Reference proteome</keyword>
<evidence type="ECO:0000256" key="1">
    <source>
        <dbReference type="PROSITE-ProRule" id="PRU00235"/>
    </source>
</evidence>
<feature type="repeat" description="RCC1" evidence="1">
    <location>
        <begin position="260"/>
        <end position="315"/>
    </location>
</feature>
<dbReference type="Pfam" id="PF13540">
    <property type="entry name" value="RCC1_2"/>
    <property type="match status" value="1"/>
</dbReference>
<dbReference type="Proteomes" id="UP000766486">
    <property type="component" value="Unassembled WGS sequence"/>
</dbReference>
<gene>
    <name evidence="2" type="ORF">CLO192961_LOCUS346818</name>
</gene>
<dbReference type="InterPro" id="IPR009091">
    <property type="entry name" value="RCC1/BLIP-II"/>
</dbReference>
<dbReference type="InterPro" id="IPR000408">
    <property type="entry name" value="Reg_chr_condens"/>
</dbReference>
<dbReference type="PANTHER" id="PTHR45982">
    <property type="entry name" value="REGULATOR OF CHROMOSOME CONDENSATION"/>
    <property type="match status" value="1"/>
</dbReference>
<evidence type="ECO:0000313" key="3">
    <source>
        <dbReference type="Proteomes" id="UP000766486"/>
    </source>
</evidence>
<dbReference type="PANTHER" id="PTHR45982:SF1">
    <property type="entry name" value="REGULATOR OF CHROMOSOME CONDENSATION"/>
    <property type="match status" value="1"/>
</dbReference>
<proteinExistence type="predicted"/>
<accession>A0ABY6UTH0</accession>
<comment type="caution">
    <text evidence="2">The sequence shown here is derived from an EMBL/GenBank/DDBJ whole genome shotgun (WGS) entry which is preliminary data.</text>
</comment>
<protein>
    <submittedName>
        <fullName evidence="2">Uncharacterized protein</fullName>
    </submittedName>
</protein>
<dbReference type="SUPFAM" id="SSF50985">
    <property type="entry name" value="RCC1/BLIP-II"/>
    <property type="match status" value="1"/>
</dbReference>
<sequence length="325" mass="34894">MKVYAAGFNAWNQLEFGKEPNASEPEDIYAFKEIIEGSVIETLVSRLTYTIARIDGRFVVAGNGLPGTGFDIGLAYNTAVNGIGEVLRAEPTHENGKEDHAESSRFSLVKYRSLEACKAQDPVRSWPCRQPVKQVAAYDVGFVILYADGSVATLGDPRYENCLGREVDDANPADAPCGVSELNDLGEPVRKVAAGGYMVTALAASGGLYVWGMGSVGDQKHFRAIPDICGIPNYIEVDGDADIEDVAVGTSHAIVLTGDARLFVIGDNRNGQLGLGMGDTASKESWTRLNIRLLELHRPVGVVAGPRSSFVITSDQNGRESLLQE</sequence>
<dbReference type="EMBL" id="CABFNS010000862">
    <property type="protein sequence ID" value="VUC33432.1"/>
    <property type="molecule type" value="Genomic_DNA"/>
</dbReference>
<dbReference type="Gene3D" id="2.130.10.30">
    <property type="entry name" value="Regulator of chromosome condensation 1/beta-lactamase-inhibitor protein II"/>
    <property type="match status" value="1"/>
</dbReference>
<dbReference type="PROSITE" id="PS50012">
    <property type="entry name" value="RCC1_3"/>
    <property type="match status" value="3"/>
</dbReference>
<feature type="repeat" description="RCC1" evidence="1">
    <location>
        <begin position="149"/>
        <end position="205"/>
    </location>
</feature>
<name>A0ABY6UTH0_BIOOC</name>
<reference evidence="2 3" key="1">
    <citation type="submission" date="2019-06" db="EMBL/GenBank/DDBJ databases">
        <authorList>
            <person name="Broberg M."/>
        </authorList>
    </citation>
    <scope>NUCLEOTIDE SEQUENCE [LARGE SCALE GENOMIC DNA]</scope>
</reference>
<evidence type="ECO:0000313" key="2">
    <source>
        <dbReference type="EMBL" id="VUC33432.1"/>
    </source>
</evidence>